<sequence>MGLIALTALLPGCGRREIVRPTPQMDADSRFWVRVLLLPNATECTVAAPAPIYAGAHNVTAALPAGGATGAALDSPIRVTLSDGRIHLGATPHATDEVTISTEQPHIFSLNGQSYRGRLKLVRNKDGRTFNAVNVVPLEPYLAGVVGAEMPAYWEPQALRAQAIAARTYCLYTKNRFGVNRSWDVSSTQANQVYRGLSAETAQIWNAVTATYGRVLVSGRGQSPETGLFPTYYSSICGGHTENCERVFGEAFEPLKAVPCPYCKDVARMGMFFWPMAQFDRATVTARLVQRYPSLEKLGEITGIVAIEKSDHDQFARLTRIRLTGSTGKTDSLRAEDLRLTLDPSGRKIQSTICHIVPWGDGWAFLSGRGWGHGVGMCQCGAEGMARLGKSAEEILQHYYPGSAIVSLY</sequence>
<feature type="domain" description="Sporulation stage II protein D amidase enhancer LytB N-terminal" evidence="1">
    <location>
        <begin position="129"/>
        <end position="217"/>
    </location>
</feature>
<organism evidence="2 3">
    <name type="scientific">Anaerobaca lacustris</name>
    <dbReference type="NCBI Taxonomy" id="3044600"/>
    <lineage>
        <taxon>Bacteria</taxon>
        <taxon>Pseudomonadati</taxon>
        <taxon>Planctomycetota</taxon>
        <taxon>Phycisphaerae</taxon>
        <taxon>Sedimentisphaerales</taxon>
        <taxon>Anaerobacaceae</taxon>
        <taxon>Anaerobaca</taxon>
    </lineage>
</organism>
<dbReference type="GO" id="GO:0030435">
    <property type="term" value="P:sporulation resulting in formation of a cellular spore"/>
    <property type="evidence" value="ECO:0007669"/>
    <property type="project" value="InterPro"/>
</dbReference>
<dbReference type="AlphaFoldDB" id="A0AAW6U0K1"/>
<name>A0AAW6U0K1_9BACT</name>
<evidence type="ECO:0000313" key="2">
    <source>
        <dbReference type="EMBL" id="MDI6449464.1"/>
    </source>
</evidence>
<proteinExistence type="predicted"/>
<evidence type="ECO:0000313" key="3">
    <source>
        <dbReference type="Proteomes" id="UP001431776"/>
    </source>
</evidence>
<dbReference type="Proteomes" id="UP001431776">
    <property type="component" value="Unassembled WGS sequence"/>
</dbReference>
<dbReference type="InterPro" id="IPR013693">
    <property type="entry name" value="SpoIID/LytB_N"/>
</dbReference>
<dbReference type="RefSeq" id="WP_349244870.1">
    <property type="nucleotide sequence ID" value="NZ_JASCXX010000010.1"/>
</dbReference>
<dbReference type="InterPro" id="IPR013486">
    <property type="entry name" value="SpoIID/LytB"/>
</dbReference>
<comment type="caution">
    <text evidence="2">The sequence shown here is derived from an EMBL/GenBank/DDBJ whole genome shotgun (WGS) entry which is preliminary data.</text>
</comment>
<dbReference type="NCBIfam" id="TIGR02669">
    <property type="entry name" value="SpoIID_LytB"/>
    <property type="match status" value="1"/>
</dbReference>
<gene>
    <name evidence="2" type="ORF">QJ522_10460</name>
</gene>
<evidence type="ECO:0000259" key="1">
    <source>
        <dbReference type="Pfam" id="PF08486"/>
    </source>
</evidence>
<dbReference type="Pfam" id="PF08486">
    <property type="entry name" value="SpoIID"/>
    <property type="match status" value="1"/>
</dbReference>
<protein>
    <submittedName>
        <fullName evidence="2">SpoIID/LytB domain-containing protein</fullName>
    </submittedName>
</protein>
<accession>A0AAW6U0K1</accession>
<dbReference type="EMBL" id="JASCXX010000010">
    <property type="protein sequence ID" value="MDI6449464.1"/>
    <property type="molecule type" value="Genomic_DNA"/>
</dbReference>
<reference evidence="2" key="1">
    <citation type="submission" date="2023-05" db="EMBL/GenBank/DDBJ databases">
        <title>Anaerotaeda fermentans gen. nov., sp. nov., a novel anaerobic planctomycete of the new family within the order Sedimentisphaerales isolated from Taman Peninsula, Russia.</title>
        <authorList>
            <person name="Khomyakova M.A."/>
            <person name="Merkel A.Y."/>
            <person name="Slobodkin A.I."/>
        </authorList>
    </citation>
    <scope>NUCLEOTIDE SEQUENCE</scope>
    <source>
        <strain evidence="2">M17dextr</strain>
    </source>
</reference>
<keyword evidence="3" id="KW-1185">Reference proteome</keyword>